<sequence>MLDTQAPLDLKIVHGRGMNSRSEVYKLPADSPEMERLTLQHRLWKLMEGDLYPSEVAPQVERLLRPKDGQRRSVLDLGSGSGVWAAEIAKSFPSVEVVGFDLVRNANIIVPQNCRFVIGDITTGLSQFEGQFDLIHCRAVIGHLMKPREAIVTISKCLKPGGMLIFADGDIHVLDEHKEAARSATIGEDNHGKSWFGRWMAEWCKQTCADGQYCMEDRVGWLREDTQFEQVEYWKYLSPIGWDGDGIRNGEEIGKIMTRNTVAFTRACKPNFLAAGYPPDVVETWISQIDEEANGKASRVYCVWHAAVAFKRT</sequence>
<dbReference type="Gene3D" id="3.40.50.150">
    <property type="entry name" value="Vaccinia Virus protein VP39"/>
    <property type="match status" value="1"/>
</dbReference>
<proteinExistence type="predicted"/>
<reference evidence="2" key="1">
    <citation type="journal article" date="2014" name="Proc. Natl. Acad. Sci. U.S.A.">
        <title>Extensive sampling of basidiomycete genomes demonstrates inadequacy of the white-rot/brown-rot paradigm for wood decay fungi.</title>
        <authorList>
            <person name="Riley R."/>
            <person name="Salamov A.A."/>
            <person name="Brown D.W."/>
            <person name="Nagy L.G."/>
            <person name="Floudas D."/>
            <person name="Held B.W."/>
            <person name="Levasseur A."/>
            <person name="Lombard V."/>
            <person name="Morin E."/>
            <person name="Otillar R."/>
            <person name="Lindquist E.A."/>
            <person name="Sun H."/>
            <person name="LaButti K.M."/>
            <person name="Schmutz J."/>
            <person name="Jabbour D."/>
            <person name="Luo H."/>
            <person name="Baker S.E."/>
            <person name="Pisabarro A.G."/>
            <person name="Walton J.D."/>
            <person name="Blanchette R.A."/>
            <person name="Henrissat B."/>
            <person name="Martin F."/>
            <person name="Cullen D."/>
            <person name="Hibbett D.S."/>
            <person name="Grigoriev I.V."/>
        </authorList>
    </citation>
    <scope>NUCLEOTIDE SEQUENCE [LARGE SCALE GENOMIC DNA]</scope>
    <source>
        <strain evidence="2">MUCL 33604</strain>
    </source>
</reference>
<dbReference type="AlphaFoldDB" id="A0A067PVH7"/>
<dbReference type="STRING" id="933084.A0A067PVH7"/>
<organism evidence="1 2">
    <name type="scientific">Jaapia argillacea MUCL 33604</name>
    <dbReference type="NCBI Taxonomy" id="933084"/>
    <lineage>
        <taxon>Eukaryota</taxon>
        <taxon>Fungi</taxon>
        <taxon>Dikarya</taxon>
        <taxon>Basidiomycota</taxon>
        <taxon>Agaricomycotina</taxon>
        <taxon>Agaricomycetes</taxon>
        <taxon>Agaricomycetidae</taxon>
        <taxon>Jaapiales</taxon>
        <taxon>Jaapiaceae</taxon>
        <taxon>Jaapia</taxon>
    </lineage>
</organism>
<dbReference type="SUPFAM" id="SSF53335">
    <property type="entry name" value="S-adenosyl-L-methionine-dependent methyltransferases"/>
    <property type="match status" value="1"/>
</dbReference>
<keyword evidence="2" id="KW-1185">Reference proteome</keyword>
<dbReference type="OrthoDB" id="2013972at2759"/>
<dbReference type="EMBL" id="KL197717">
    <property type="protein sequence ID" value="KDQ58734.1"/>
    <property type="molecule type" value="Genomic_DNA"/>
</dbReference>
<gene>
    <name evidence="1" type="ORF">JAAARDRAFT_34592</name>
</gene>
<dbReference type="Pfam" id="PF13489">
    <property type="entry name" value="Methyltransf_23"/>
    <property type="match status" value="1"/>
</dbReference>
<dbReference type="InterPro" id="IPR029063">
    <property type="entry name" value="SAM-dependent_MTases_sf"/>
</dbReference>
<dbReference type="Proteomes" id="UP000027265">
    <property type="component" value="Unassembled WGS sequence"/>
</dbReference>
<dbReference type="CDD" id="cd02440">
    <property type="entry name" value="AdoMet_MTases"/>
    <property type="match status" value="1"/>
</dbReference>
<dbReference type="PANTHER" id="PTHR43591">
    <property type="entry name" value="METHYLTRANSFERASE"/>
    <property type="match status" value="1"/>
</dbReference>
<dbReference type="InParanoid" id="A0A067PVH7"/>
<protein>
    <recommendedName>
        <fullName evidence="3">Methyltransferase domain-containing protein</fullName>
    </recommendedName>
</protein>
<dbReference type="HOGENOM" id="CLU_010595_5_2_1"/>
<accession>A0A067PVH7</accession>
<name>A0A067PVH7_9AGAM</name>
<evidence type="ECO:0000313" key="1">
    <source>
        <dbReference type="EMBL" id="KDQ58734.1"/>
    </source>
</evidence>
<evidence type="ECO:0000313" key="2">
    <source>
        <dbReference type="Proteomes" id="UP000027265"/>
    </source>
</evidence>
<evidence type="ECO:0008006" key="3">
    <source>
        <dbReference type="Google" id="ProtNLM"/>
    </source>
</evidence>